<protein>
    <submittedName>
        <fullName evidence="2">Nickel ABC transporter permease subunit NikB</fullName>
    </submittedName>
</protein>
<dbReference type="EMBL" id="WPVZ01000806">
    <property type="protein sequence ID" value="MVL46765.1"/>
    <property type="molecule type" value="Genomic_DNA"/>
</dbReference>
<evidence type="ECO:0000313" key="3">
    <source>
        <dbReference type="EMBL" id="MVL46765.1"/>
    </source>
</evidence>
<evidence type="ECO:0000256" key="1">
    <source>
        <dbReference type="SAM" id="Phobius"/>
    </source>
</evidence>
<dbReference type="EMBL" id="WPRH01000552">
    <property type="protein sequence ID" value="MVI56174.1"/>
    <property type="molecule type" value="Genomic_DNA"/>
</dbReference>
<comment type="caution">
    <text evidence="2">The sequence shown here is derived from an EMBL/GenBank/DDBJ whole genome shotgun (WGS) entry which is preliminary data.</text>
</comment>
<accession>A0A6B0B7Q2</accession>
<evidence type="ECO:0000313" key="2">
    <source>
        <dbReference type="EMBL" id="MVI56174.1"/>
    </source>
</evidence>
<evidence type="ECO:0000313" key="5">
    <source>
        <dbReference type="Proteomes" id="UP000434412"/>
    </source>
</evidence>
<dbReference type="Proteomes" id="UP000434412">
    <property type="component" value="Unassembled WGS sequence"/>
</dbReference>
<feature type="transmembrane region" description="Helical" evidence="1">
    <location>
        <begin position="9"/>
        <end position="29"/>
    </location>
</feature>
<dbReference type="Proteomes" id="UP000433366">
    <property type="component" value="Unassembled WGS sequence"/>
</dbReference>
<name>A0A6B0B7Q2_STAAU</name>
<keyword evidence="1" id="KW-1133">Transmembrane helix</keyword>
<dbReference type="AlphaFoldDB" id="A0A6B0B7Q2"/>
<organism evidence="2 4">
    <name type="scientific">Staphylococcus aureus</name>
    <dbReference type="NCBI Taxonomy" id="1280"/>
    <lineage>
        <taxon>Bacteria</taxon>
        <taxon>Bacillati</taxon>
        <taxon>Bacillota</taxon>
        <taxon>Bacilli</taxon>
        <taxon>Bacillales</taxon>
        <taxon>Staphylococcaceae</taxon>
        <taxon>Staphylococcus</taxon>
    </lineage>
</organism>
<evidence type="ECO:0000313" key="4">
    <source>
        <dbReference type="Proteomes" id="UP000433366"/>
    </source>
</evidence>
<keyword evidence="1" id="KW-0472">Membrane</keyword>
<reference evidence="4 5" key="1">
    <citation type="submission" date="2019-11" db="EMBL/GenBank/DDBJ databases">
        <title>Implementation of targeted gown and glove precautions to prevent Staphylococcus aureus acquisition in community-based nursing homes.</title>
        <authorList>
            <person name="Stine O.C."/>
        </authorList>
    </citation>
    <scope>NUCLEOTIDE SEQUENCE [LARGE SCALE GENOMIC DNA]</scope>
    <source>
        <strain evidence="3 5">S_2023.LVRQ.AN</strain>
        <strain evidence="2 4">S_4031.LGMP.AI</strain>
    </source>
</reference>
<feature type="non-terminal residue" evidence="2">
    <location>
        <position position="56"/>
    </location>
</feature>
<gene>
    <name evidence="2" type="ORF">GO793_09965</name>
    <name evidence="3" type="ORF">GO941_14985</name>
</gene>
<keyword evidence="1" id="KW-0812">Transmembrane</keyword>
<proteinExistence type="predicted"/>
<sequence>MFKFILKRIALMFPLMIVVSFMTFLLTYITNENPAVTILHAQGTPNVTPELIAETN</sequence>